<dbReference type="InterPro" id="IPR036291">
    <property type="entry name" value="NAD(P)-bd_dom_sf"/>
</dbReference>
<dbReference type="EMBL" id="JAJTJA010000001">
    <property type="protein sequence ID" value="KAH8705250.1"/>
    <property type="molecule type" value="Genomic_DNA"/>
</dbReference>
<evidence type="ECO:0000313" key="5">
    <source>
        <dbReference type="Proteomes" id="UP001201262"/>
    </source>
</evidence>
<keyword evidence="3" id="KW-0560">Oxidoreductase</keyword>
<dbReference type="GeneID" id="70240544"/>
<dbReference type="InterPro" id="IPR002347">
    <property type="entry name" value="SDR_fam"/>
</dbReference>
<accession>A0AAD4Q153</accession>
<comment type="similarity">
    <text evidence="1">Belongs to the short-chain dehydrogenases/reductases (SDR) family.</text>
</comment>
<dbReference type="PRINTS" id="PR00081">
    <property type="entry name" value="GDHRDH"/>
</dbReference>
<dbReference type="RefSeq" id="XP_046077871.1">
    <property type="nucleotide sequence ID" value="XM_046210257.1"/>
</dbReference>
<name>A0AAD4Q153_9EURO</name>
<evidence type="ECO:0000256" key="2">
    <source>
        <dbReference type="ARBA" id="ARBA00022857"/>
    </source>
</evidence>
<dbReference type="Proteomes" id="UP001201262">
    <property type="component" value="Unassembled WGS sequence"/>
</dbReference>
<dbReference type="AlphaFoldDB" id="A0AAD4Q153"/>
<dbReference type="GO" id="GO:0016491">
    <property type="term" value="F:oxidoreductase activity"/>
    <property type="evidence" value="ECO:0007669"/>
    <property type="project" value="UniProtKB-KW"/>
</dbReference>
<protein>
    <submittedName>
        <fullName evidence="4">Short-chain dehydrogenase</fullName>
    </submittedName>
</protein>
<evidence type="ECO:0000256" key="3">
    <source>
        <dbReference type="ARBA" id="ARBA00023002"/>
    </source>
</evidence>
<gene>
    <name evidence="4" type="ORF">BGW36DRAFT_284715</name>
</gene>
<organism evidence="4 5">
    <name type="scientific">Talaromyces proteolyticus</name>
    <dbReference type="NCBI Taxonomy" id="1131652"/>
    <lineage>
        <taxon>Eukaryota</taxon>
        <taxon>Fungi</taxon>
        <taxon>Dikarya</taxon>
        <taxon>Ascomycota</taxon>
        <taxon>Pezizomycotina</taxon>
        <taxon>Eurotiomycetes</taxon>
        <taxon>Eurotiomycetidae</taxon>
        <taxon>Eurotiales</taxon>
        <taxon>Trichocomaceae</taxon>
        <taxon>Talaromyces</taxon>
        <taxon>Talaromyces sect. Bacilispori</taxon>
    </lineage>
</organism>
<dbReference type="PANTHER" id="PTHR24320:SF236">
    <property type="entry name" value="SHORT-CHAIN DEHYDROGENASE-RELATED"/>
    <property type="match status" value="1"/>
</dbReference>
<evidence type="ECO:0000313" key="4">
    <source>
        <dbReference type="EMBL" id="KAH8705250.1"/>
    </source>
</evidence>
<dbReference type="SUPFAM" id="SSF51735">
    <property type="entry name" value="NAD(P)-binding Rossmann-fold domains"/>
    <property type="match status" value="1"/>
</dbReference>
<dbReference type="Pfam" id="PF00106">
    <property type="entry name" value="adh_short"/>
    <property type="match status" value="1"/>
</dbReference>
<proteinExistence type="inferred from homology"/>
<keyword evidence="5" id="KW-1185">Reference proteome</keyword>
<reference evidence="4" key="1">
    <citation type="submission" date="2021-12" db="EMBL/GenBank/DDBJ databases">
        <title>Convergent genome expansion in fungi linked to evolution of root-endophyte symbiosis.</title>
        <authorList>
            <consortium name="DOE Joint Genome Institute"/>
            <person name="Ke Y.-H."/>
            <person name="Bonito G."/>
            <person name="Liao H.-L."/>
            <person name="Looney B."/>
            <person name="Rojas-Flechas A."/>
            <person name="Nash J."/>
            <person name="Hameed K."/>
            <person name="Schadt C."/>
            <person name="Martin F."/>
            <person name="Crous P.W."/>
            <person name="Miettinen O."/>
            <person name="Magnuson J.K."/>
            <person name="Labbe J."/>
            <person name="Jacobson D."/>
            <person name="Doktycz M.J."/>
            <person name="Veneault-Fourrey C."/>
            <person name="Kuo A."/>
            <person name="Mondo S."/>
            <person name="Calhoun S."/>
            <person name="Riley R."/>
            <person name="Ohm R."/>
            <person name="LaButti K."/>
            <person name="Andreopoulos B."/>
            <person name="Pangilinan J."/>
            <person name="Nolan M."/>
            <person name="Tritt A."/>
            <person name="Clum A."/>
            <person name="Lipzen A."/>
            <person name="Daum C."/>
            <person name="Barry K."/>
            <person name="Grigoriev I.V."/>
            <person name="Vilgalys R."/>
        </authorList>
    </citation>
    <scope>NUCLEOTIDE SEQUENCE</scope>
    <source>
        <strain evidence="4">PMI_201</strain>
    </source>
</reference>
<sequence>MGITWSLFFPPPPNITERNLQSQNGKVFIVTGGYSGIGFELCKILYQAGGKVYLAGRSEEKAQAAIAEIKSLPLKNTLSTEAGDILFLSISLDDLKTIKPAVDTFTASESRLDVLFNNAGVSNPPQGSVSSQGHELQLATNCLGPHLFTQLLLPTLQKTARSSPSASVRVIWTGSIVVDLSAPKGGPSIADFEQPSTDQQRNYTNSKLGNWYLAKGLAEQAGGDGILSLAQNPGNLKTALVRHMPAIVPIIVRPLLYSANYGAYTALWTAFSKELTIDDGGKYVLPWGRLHPSPRADLLEAMKSGEDGTAGNGAKFVEFCDRHIGDFR</sequence>
<dbReference type="Gene3D" id="3.40.50.720">
    <property type="entry name" value="NAD(P)-binding Rossmann-like Domain"/>
    <property type="match status" value="1"/>
</dbReference>
<dbReference type="PANTHER" id="PTHR24320">
    <property type="entry name" value="RETINOL DEHYDROGENASE"/>
    <property type="match status" value="1"/>
</dbReference>
<evidence type="ECO:0000256" key="1">
    <source>
        <dbReference type="ARBA" id="ARBA00006484"/>
    </source>
</evidence>
<keyword evidence="2" id="KW-0521">NADP</keyword>
<comment type="caution">
    <text evidence="4">The sequence shown here is derived from an EMBL/GenBank/DDBJ whole genome shotgun (WGS) entry which is preliminary data.</text>
</comment>